<feature type="modified residue" description="N6-carboxylysine" evidence="12">
    <location>
        <position position="214"/>
    </location>
</feature>
<comment type="PTM">
    <text evidence="12">Carboxylation is probably crucial for Mg(2+) binding and, consequently, for the gamma-phosphate positioning of ATP.</text>
</comment>
<evidence type="ECO:0000259" key="15">
    <source>
        <dbReference type="Pfam" id="PF02875"/>
    </source>
</evidence>
<keyword evidence="5 12" id="KW-0132">Cell division</keyword>
<feature type="binding site" evidence="12">
    <location>
        <position position="174"/>
    </location>
    <ligand>
        <name>UDP-N-acetyl-alpha-D-muramoyl-L-alanyl-D-glutamate</name>
        <dbReference type="ChEBI" id="CHEBI:83900"/>
    </ligand>
</feature>
<accession>A0ABV1GCY3</accession>
<keyword evidence="6 12" id="KW-0547">Nucleotide-binding</keyword>
<comment type="pathway">
    <text evidence="1 12 13">Cell wall biogenesis; peptidoglycan biosynthesis.</text>
</comment>
<dbReference type="Pfam" id="PF08245">
    <property type="entry name" value="Mur_ligase_M"/>
    <property type="match status" value="1"/>
</dbReference>
<keyword evidence="7 12" id="KW-0067">ATP-binding</keyword>
<comment type="similarity">
    <text evidence="2 12">Belongs to the MurCDEF family. MurE subfamily.</text>
</comment>
<dbReference type="Gene3D" id="3.40.1190.10">
    <property type="entry name" value="Mur-like, catalytic domain"/>
    <property type="match status" value="1"/>
</dbReference>
<comment type="catalytic activity">
    <reaction evidence="12">
        <text>UDP-N-acetyl-alpha-D-muramoyl-L-alanyl-D-glutamate + meso-2,6-diaminopimelate + ATP = UDP-N-acetyl-alpha-D-muramoyl-L-alanyl-gamma-D-glutamyl-meso-2,6-diaminopimelate + ADP + phosphate + H(+)</text>
        <dbReference type="Rhea" id="RHEA:23676"/>
        <dbReference type="ChEBI" id="CHEBI:15378"/>
        <dbReference type="ChEBI" id="CHEBI:30616"/>
        <dbReference type="ChEBI" id="CHEBI:43474"/>
        <dbReference type="ChEBI" id="CHEBI:57791"/>
        <dbReference type="ChEBI" id="CHEBI:83900"/>
        <dbReference type="ChEBI" id="CHEBI:83905"/>
        <dbReference type="ChEBI" id="CHEBI:456216"/>
        <dbReference type="EC" id="6.3.2.13"/>
    </reaction>
</comment>
<comment type="cofactor">
    <cofactor evidence="12">
        <name>Mg(2+)</name>
        <dbReference type="ChEBI" id="CHEBI:18420"/>
    </cofactor>
</comment>
<feature type="binding site" evidence="12">
    <location>
        <begin position="396"/>
        <end position="399"/>
    </location>
    <ligand>
        <name>meso-2,6-diaminopimelate</name>
        <dbReference type="ChEBI" id="CHEBI:57791"/>
    </ligand>
</feature>
<evidence type="ECO:0000256" key="7">
    <source>
        <dbReference type="ARBA" id="ARBA00022840"/>
    </source>
</evidence>
<gene>
    <name evidence="12" type="primary">murE</name>
    <name evidence="17" type="ORF">WMO24_04175</name>
</gene>
<dbReference type="Proteomes" id="UP001477672">
    <property type="component" value="Unassembled WGS sequence"/>
</dbReference>
<dbReference type="Gene3D" id="3.90.190.20">
    <property type="entry name" value="Mur ligase, C-terminal domain"/>
    <property type="match status" value="1"/>
</dbReference>
<feature type="binding site" evidence="12">
    <location>
        <position position="28"/>
    </location>
    <ligand>
        <name>UDP-N-acetyl-alpha-D-muramoyl-L-alanyl-D-glutamate</name>
        <dbReference type="ChEBI" id="CHEBI:83900"/>
    </ligand>
</feature>
<dbReference type="PANTHER" id="PTHR23135">
    <property type="entry name" value="MUR LIGASE FAMILY MEMBER"/>
    <property type="match status" value="1"/>
</dbReference>
<evidence type="ECO:0000313" key="18">
    <source>
        <dbReference type="Proteomes" id="UP001477672"/>
    </source>
</evidence>
<evidence type="ECO:0000256" key="13">
    <source>
        <dbReference type="RuleBase" id="RU004135"/>
    </source>
</evidence>
<dbReference type="SUPFAM" id="SSF63418">
    <property type="entry name" value="MurE/MurF N-terminal domain"/>
    <property type="match status" value="1"/>
</dbReference>
<comment type="function">
    <text evidence="12">Catalyzes the addition of meso-diaminopimelic acid to the nucleotide precursor UDP-N-acetylmuramoyl-L-alanyl-D-glutamate (UMAG) in the biosynthesis of bacterial cell-wall peptidoglycan.</text>
</comment>
<dbReference type="Pfam" id="PF01225">
    <property type="entry name" value="Mur_ligase"/>
    <property type="match status" value="1"/>
</dbReference>
<evidence type="ECO:0000256" key="3">
    <source>
        <dbReference type="ARBA" id="ARBA00022490"/>
    </source>
</evidence>
<dbReference type="Gene3D" id="3.40.1390.10">
    <property type="entry name" value="MurE/MurF, N-terminal domain"/>
    <property type="match status" value="1"/>
</dbReference>
<proteinExistence type="inferred from homology"/>
<dbReference type="InterPro" id="IPR036615">
    <property type="entry name" value="Mur_ligase_C_dom_sf"/>
</dbReference>
<dbReference type="InterPro" id="IPR036565">
    <property type="entry name" value="Mur-like_cat_sf"/>
</dbReference>
<dbReference type="SUPFAM" id="SSF53244">
    <property type="entry name" value="MurD-like peptide ligases, peptide-binding domain"/>
    <property type="match status" value="1"/>
</dbReference>
<dbReference type="InterPro" id="IPR018109">
    <property type="entry name" value="Folylpolyglutamate_synth_CS"/>
</dbReference>
<feature type="binding site" evidence="12">
    <location>
        <position position="448"/>
    </location>
    <ligand>
        <name>meso-2,6-diaminopimelate</name>
        <dbReference type="ChEBI" id="CHEBI:57791"/>
    </ligand>
</feature>
<feature type="binding site" evidence="12">
    <location>
        <position position="182"/>
    </location>
    <ligand>
        <name>UDP-N-acetyl-alpha-D-muramoyl-L-alanyl-D-glutamate</name>
        <dbReference type="ChEBI" id="CHEBI:83900"/>
    </ligand>
</feature>
<dbReference type="InterPro" id="IPR013221">
    <property type="entry name" value="Mur_ligase_cen"/>
</dbReference>
<reference evidence="17 18" key="1">
    <citation type="submission" date="2024-03" db="EMBL/GenBank/DDBJ databases">
        <title>Human intestinal bacterial collection.</title>
        <authorList>
            <person name="Pauvert C."/>
            <person name="Hitch T.C.A."/>
            <person name="Clavel T."/>
        </authorList>
    </citation>
    <scope>NUCLEOTIDE SEQUENCE [LARGE SCALE GENOMIC DNA]</scope>
    <source>
        <strain evidence="17 18">CLA-JM-H11</strain>
    </source>
</reference>
<keyword evidence="18" id="KW-1185">Reference proteome</keyword>
<evidence type="ECO:0000259" key="16">
    <source>
        <dbReference type="Pfam" id="PF08245"/>
    </source>
</evidence>
<evidence type="ECO:0000256" key="12">
    <source>
        <dbReference type="HAMAP-Rule" id="MF_00208"/>
    </source>
</evidence>
<dbReference type="InterPro" id="IPR004101">
    <property type="entry name" value="Mur_ligase_C"/>
</dbReference>
<dbReference type="GO" id="GO:0008765">
    <property type="term" value="F:UDP-N-acetylmuramoylalanyl-D-glutamate-2,6-diaminopimelate ligase activity"/>
    <property type="evidence" value="ECO:0007669"/>
    <property type="project" value="UniProtKB-EC"/>
</dbReference>
<dbReference type="SUPFAM" id="SSF53623">
    <property type="entry name" value="MurD-like peptide ligases, catalytic domain"/>
    <property type="match status" value="1"/>
</dbReference>
<evidence type="ECO:0000256" key="6">
    <source>
        <dbReference type="ARBA" id="ARBA00022741"/>
    </source>
</evidence>
<dbReference type="RefSeq" id="WP_349215063.1">
    <property type="nucleotide sequence ID" value="NZ_JBBMFA010000061.1"/>
</dbReference>
<protein>
    <recommendedName>
        <fullName evidence="12">UDP-N-acetylmuramoyl-L-alanyl-D-glutamate--2,6-diaminopimelate ligase</fullName>
        <ecNumber evidence="12">6.3.2.13</ecNumber>
    </recommendedName>
    <alternativeName>
        <fullName evidence="12">Meso-A2pm-adding enzyme</fullName>
    </alternativeName>
    <alternativeName>
        <fullName evidence="12">Meso-diaminopimelate-adding enzyme</fullName>
    </alternativeName>
    <alternativeName>
        <fullName evidence="12">UDP-MurNAc-L-Ala-D-Glu:meso-diaminopimelate ligase</fullName>
    </alternativeName>
    <alternativeName>
        <fullName evidence="12">UDP-MurNAc-tripeptide synthetase</fullName>
    </alternativeName>
    <alternativeName>
        <fullName evidence="12">UDP-N-acetylmuramyl-tripeptide synthetase</fullName>
    </alternativeName>
</protein>
<dbReference type="PANTHER" id="PTHR23135:SF4">
    <property type="entry name" value="UDP-N-ACETYLMURAMOYL-L-ALANYL-D-GLUTAMATE--2,6-DIAMINOPIMELATE LIGASE MURE HOMOLOG, CHLOROPLASTIC"/>
    <property type="match status" value="1"/>
</dbReference>
<evidence type="ECO:0000256" key="4">
    <source>
        <dbReference type="ARBA" id="ARBA00022598"/>
    </source>
</evidence>
<evidence type="ECO:0000256" key="8">
    <source>
        <dbReference type="ARBA" id="ARBA00022960"/>
    </source>
</evidence>
<dbReference type="InterPro" id="IPR000713">
    <property type="entry name" value="Mur_ligase_N"/>
</dbReference>
<evidence type="ECO:0000313" key="17">
    <source>
        <dbReference type="EMBL" id="MEQ2519629.1"/>
    </source>
</evidence>
<feature type="binding site" evidence="12">
    <location>
        <begin position="147"/>
        <end position="148"/>
    </location>
    <ligand>
        <name>UDP-N-acetyl-alpha-D-muramoyl-L-alanyl-D-glutamate</name>
        <dbReference type="ChEBI" id="CHEBI:83900"/>
    </ligand>
</feature>
<dbReference type="EC" id="6.3.2.13" evidence="12"/>
<comment type="caution">
    <text evidence="12">Lacks conserved residue(s) required for the propagation of feature annotation.</text>
</comment>
<comment type="subcellular location">
    <subcellularLocation>
        <location evidence="12 13">Cytoplasm</location>
    </subcellularLocation>
</comment>
<dbReference type="HAMAP" id="MF_00208">
    <property type="entry name" value="MurE"/>
    <property type="match status" value="1"/>
</dbReference>
<evidence type="ECO:0000259" key="14">
    <source>
        <dbReference type="Pfam" id="PF01225"/>
    </source>
</evidence>
<organism evidence="17 18">
    <name type="scientific">Ruthenibacterium intestinale</name>
    <dbReference type="NCBI Taxonomy" id="3133163"/>
    <lineage>
        <taxon>Bacteria</taxon>
        <taxon>Bacillati</taxon>
        <taxon>Bacillota</taxon>
        <taxon>Clostridia</taxon>
        <taxon>Eubacteriales</taxon>
        <taxon>Oscillospiraceae</taxon>
        <taxon>Ruthenibacterium</taxon>
    </lineage>
</organism>
<dbReference type="NCBIfam" id="NF001126">
    <property type="entry name" value="PRK00139.1-4"/>
    <property type="match status" value="1"/>
</dbReference>
<dbReference type="NCBIfam" id="TIGR01085">
    <property type="entry name" value="murE"/>
    <property type="match status" value="1"/>
</dbReference>
<feature type="binding site" evidence="12">
    <location>
        <position position="452"/>
    </location>
    <ligand>
        <name>meso-2,6-diaminopimelate</name>
        <dbReference type="ChEBI" id="CHEBI:57791"/>
    </ligand>
</feature>
<dbReference type="InterPro" id="IPR005761">
    <property type="entry name" value="UDP-N-AcMur-Glu-dNH2Pim_ligase"/>
</dbReference>
<evidence type="ECO:0000256" key="2">
    <source>
        <dbReference type="ARBA" id="ARBA00005898"/>
    </source>
</evidence>
<feature type="binding site" evidence="12">
    <location>
        <position position="372"/>
    </location>
    <ligand>
        <name>meso-2,6-diaminopimelate</name>
        <dbReference type="ChEBI" id="CHEBI:57791"/>
    </ligand>
</feature>
<sequence>MNLEQLFEGVAYQGKLPEAQVSLVTQDSRKVAPGAVFVCSRGRSFDGHAYAQKALEAGACCIVTESPLGLANEVQVENGRKAYAVLCQNFFGRPADRLRIVAVTGTNGKTTVTTLIKQILEQAGYKAGLIGTIHTEIDTMEVPAKFTTPEAWDLAALMARMEKAGCSFVVMEASSQALDQMRLWGLHFEVGVFTNLTQDHLDYHGSFENYFTAKKSLFAQVETMVVNLDDEYGKRLLKEVSVPNVITFSSHDDEADYTARNVEFSASGVRFEMVGRGFIQRVKFPMPGDYSVHNALAAAAAAIALKIEPHTAAKALTNTRGVRGRCEVLYNGEFTILCDFAHTGDAIEKVLSGLAPFAKGRLIVLFGCAGERDAKKRPLMGEAVVKYADFAILTSDNPRKENPYDIIGDVEPVLKRSGKPYLVEVERRTALQKALAMLRPGDVLALCGKGHEDYQAIDGVTIYLDEHRIVRDWLTQHQLTEKR</sequence>
<dbReference type="InterPro" id="IPR035911">
    <property type="entry name" value="MurE/MurF_N"/>
</dbReference>
<feature type="domain" description="Mur ligase C-terminal" evidence="15">
    <location>
        <begin position="324"/>
        <end position="450"/>
    </location>
</feature>
<comment type="caution">
    <text evidence="17">The sequence shown here is derived from an EMBL/GenBank/DDBJ whole genome shotgun (WGS) entry which is preliminary data.</text>
</comment>
<evidence type="ECO:0000256" key="9">
    <source>
        <dbReference type="ARBA" id="ARBA00022984"/>
    </source>
</evidence>
<dbReference type="Pfam" id="PF02875">
    <property type="entry name" value="Mur_ligase_C"/>
    <property type="match status" value="1"/>
</dbReference>
<keyword evidence="4 12" id="KW-0436">Ligase</keyword>
<feature type="short sequence motif" description="Meso-diaminopimelate recognition motif" evidence="12">
    <location>
        <begin position="396"/>
        <end position="399"/>
    </location>
</feature>
<feature type="binding site" evidence="12">
    <location>
        <begin position="105"/>
        <end position="111"/>
    </location>
    <ligand>
        <name>ATP</name>
        <dbReference type="ChEBI" id="CHEBI:30616"/>
    </ligand>
</feature>
<dbReference type="EMBL" id="JBBMFA010000061">
    <property type="protein sequence ID" value="MEQ2519629.1"/>
    <property type="molecule type" value="Genomic_DNA"/>
</dbReference>
<dbReference type="CDD" id="cd01983">
    <property type="entry name" value="SIMIBI"/>
    <property type="match status" value="1"/>
</dbReference>
<keyword evidence="3 12" id="KW-0963">Cytoplasm</keyword>
<feature type="domain" description="Mur ligase N-terminal catalytic" evidence="14">
    <location>
        <begin position="21"/>
        <end position="68"/>
    </location>
</feature>
<dbReference type="PROSITE" id="PS01011">
    <property type="entry name" value="FOLYLPOLYGLU_SYNT_1"/>
    <property type="match status" value="1"/>
</dbReference>
<evidence type="ECO:0000256" key="1">
    <source>
        <dbReference type="ARBA" id="ARBA00004752"/>
    </source>
</evidence>
<feature type="domain" description="Mur ligase central" evidence="16">
    <location>
        <begin position="103"/>
        <end position="302"/>
    </location>
</feature>
<keyword evidence="8 12" id="KW-0133">Cell shape</keyword>
<evidence type="ECO:0000256" key="10">
    <source>
        <dbReference type="ARBA" id="ARBA00023306"/>
    </source>
</evidence>
<evidence type="ECO:0000256" key="5">
    <source>
        <dbReference type="ARBA" id="ARBA00022618"/>
    </source>
</evidence>
<keyword evidence="9 12" id="KW-0573">Peptidoglycan synthesis</keyword>
<feature type="binding site" evidence="12">
    <location>
        <position position="180"/>
    </location>
    <ligand>
        <name>UDP-N-acetyl-alpha-D-muramoyl-L-alanyl-D-glutamate</name>
        <dbReference type="ChEBI" id="CHEBI:83900"/>
    </ligand>
</feature>
<keyword evidence="12" id="KW-0460">Magnesium</keyword>
<keyword evidence="10 12" id="KW-0131">Cell cycle</keyword>
<evidence type="ECO:0000256" key="11">
    <source>
        <dbReference type="ARBA" id="ARBA00023316"/>
    </source>
</evidence>
<name>A0ABV1GCY3_9FIRM</name>
<keyword evidence="11 12" id="KW-0961">Cell wall biogenesis/degradation</keyword>